<evidence type="ECO:0000259" key="2">
    <source>
        <dbReference type="Pfam" id="PF26572"/>
    </source>
</evidence>
<sequence>MGWLAGSGRSDARAFAARVVHLDPAAVVRLRPAGEDAVALWSRLPWGVLVTRGIAATVARDRTVAARDLLTPVDDLLPVSRDTDWRWSLPPGPGTTVERVPAADVRRVGAAAAETVRTASAQGVGGRPIGSRMLRDALLDHEPIVVTTDAGRRIPVTQRLVQAVIRMGFVAGGPDEFVDVRISGPWTALACTYGSAWHRGGGSLLIG</sequence>
<proteinExistence type="predicted"/>
<feature type="domain" description="DUF8010" evidence="1">
    <location>
        <begin position="8"/>
        <end position="75"/>
    </location>
</feature>
<dbReference type="InterPro" id="IPR058323">
    <property type="entry name" value="DUF8010"/>
</dbReference>
<evidence type="ECO:0000313" key="4">
    <source>
        <dbReference type="Proteomes" id="UP001143480"/>
    </source>
</evidence>
<dbReference type="Proteomes" id="UP001143480">
    <property type="component" value="Unassembled WGS sequence"/>
</dbReference>
<dbReference type="EMBL" id="BSFP01000063">
    <property type="protein sequence ID" value="GLL05759.1"/>
    <property type="molecule type" value="Genomic_DNA"/>
</dbReference>
<accession>A0A9W6NQP6</accession>
<dbReference type="AlphaFoldDB" id="A0A9W6NQP6"/>
<dbReference type="InterPro" id="IPR058498">
    <property type="entry name" value="DUF8185"/>
</dbReference>
<protein>
    <submittedName>
        <fullName evidence="3">Uncharacterized protein</fullName>
    </submittedName>
</protein>
<dbReference type="Pfam" id="PF26572">
    <property type="entry name" value="DUF8185"/>
    <property type="match status" value="1"/>
</dbReference>
<dbReference type="RefSeq" id="WP_261961108.1">
    <property type="nucleotide sequence ID" value="NZ_BAAAXA010000001.1"/>
</dbReference>
<feature type="domain" description="DUF8185" evidence="2">
    <location>
        <begin position="90"/>
        <end position="202"/>
    </location>
</feature>
<gene>
    <name evidence="3" type="ORF">GCM10017581_075060</name>
</gene>
<reference evidence="3" key="2">
    <citation type="submission" date="2023-01" db="EMBL/GenBank/DDBJ databases">
        <authorList>
            <person name="Sun Q."/>
            <person name="Evtushenko L."/>
        </authorList>
    </citation>
    <scope>NUCLEOTIDE SEQUENCE</scope>
    <source>
        <strain evidence="3">VKM Ac-1321</strain>
    </source>
</reference>
<name>A0A9W6NQP6_9ACTN</name>
<reference evidence="3" key="1">
    <citation type="journal article" date="2014" name="Int. J. Syst. Evol. Microbiol.">
        <title>Complete genome sequence of Corynebacterium casei LMG S-19264T (=DSM 44701T), isolated from a smear-ripened cheese.</title>
        <authorList>
            <consortium name="US DOE Joint Genome Institute (JGI-PGF)"/>
            <person name="Walter F."/>
            <person name="Albersmeier A."/>
            <person name="Kalinowski J."/>
            <person name="Ruckert C."/>
        </authorList>
    </citation>
    <scope>NUCLEOTIDE SEQUENCE</scope>
    <source>
        <strain evidence="3">VKM Ac-1321</strain>
    </source>
</reference>
<evidence type="ECO:0000313" key="3">
    <source>
        <dbReference type="EMBL" id="GLL05759.1"/>
    </source>
</evidence>
<comment type="caution">
    <text evidence="3">The sequence shown here is derived from an EMBL/GenBank/DDBJ whole genome shotgun (WGS) entry which is preliminary data.</text>
</comment>
<organism evidence="3 4">
    <name type="scientific">Dactylosporangium matsuzakiense</name>
    <dbReference type="NCBI Taxonomy" id="53360"/>
    <lineage>
        <taxon>Bacteria</taxon>
        <taxon>Bacillati</taxon>
        <taxon>Actinomycetota</taxon>
        <taxon>Actinomycetes</taxon>
        <taxon>Micromonosporales</taxon>
        <taxon>Micromonosporaceae</taxon>
        <taxon>Dactylosporangium</taxon>
    </lineage>
</organism>
<keyword evidence="4" id="KW-1185">Reference proteome</keyword>
<evidence type="ECO:0000259" key="1">
    <source>
        <dbReference type="Pfam" id="PF26035"/>
    </source>
</evidence>
<dbReference type="Pfam" id="PF26035">
    <property type="entry name" value="DUF8010"/>
    <property type="match status" value="1"/>
</dbReference>